<reference evidence="3" key="1">
    <citation type="submission" date="2022-08" db="EMBL/GenBank/DDBJ databases">
        <title>Draft genome sequencing of Roseisolibacter agri AW1220.</title>
        <authorList>
            <person name="Tobiishi Y."/>
            <person name="Tonouchi A."/>
        </authorList>
    </citation>
    <scope>NUCLEOTIDE SEQUENCE</scope>
    <source>
        <strain evidence="3">AW1220</strain>
    </source>
</reference>
<proteinExistence type="predicted"/>
<feature type="transmembrane region" description="Helical" evidence="2">
    <location>
        <begin position="126"/>
        <end position="146"/>
    </location>
</feature>
<dbReference type="AlphaFoldDB" id="A0AA37VES2"/>
<keyword evidence="2" id="KW-0472">Membrane</keyword>
<gene>
    <name evidence="3" type="ORF">rosag_21920</name>
</gene>
<sequence>MSERGQAGGAIHGALRRVVDVAPHEVRATLLACAYFFCSLSSWFVLRPIRDEMAVAAGVRNLPWMFAGTLLVTLVANALYSVLVARLPVRRFLVVTYQALVACLVGFWLAWRGPGEDALAVWTGRFFFAWTTMYAVFVTSLFWSVMADAFRSGQAKRLFGFIGVGGTLGSITGSALTAALTRVVGPTNLLLVSVVLLELAALLAVAFYAAAPRPEITDGDAVAPRREIGGSVWAGATHVARNPYLLGIAGFILLYNLGGTVLYFAQTEVVGAAYAGREARTEVLARVEFLVQLLTALTQAFLTGRIIRWLGLAVTLAIMPAISILGFAAIGTTAWGLVPALGAVLAFSVLRRAANFALTNPAMEALFTVVSREDKYKAKIFIETFVYRAADQVAAWGYAALAAIGLGIVGISWVTVPLSVAFLLLGLWLGHRHRVMAAREEQGRRDAPTDPGVADAPLPVAG</sequence>
<keyword evidence="4" id="KW-1185">Reference proteome</keyword>
<feature type="region of interest" description="Disordered" evidence="1">
    <location>
        <begin position="440"/>
        <end position="462"/>
    </location>
</feature>
<keyword evidence="2" id="KW-1133">Transmembrane helix</keyword>
<organism evidence="3 4">
    <name type="scientific">Roseisolibacter agri</name>
    <dbReference type="NCBI Taxonomy" id="2014610"/>
    <lineage>
        <taxon>Bacteria</taxon>
        <taxon>Pseudomonadati</taxon>
        <taxon>Gemmatimonadota</taxon>
        <taxon>Gemmatimonadia</taxon>
        <taxon>Gemmatimonadales</taxon>
        <taxon>Gemmatimonadaceae</taxon>
        <taxon>Roseisolibacter</taxon>
    </lineage>
</organism>
<feature type="transmembrane region" description="Helical" evidence="2">
    <location>
        <begin position="64"/>
        <end position="85"/>
    </location>
</feature>
<name>A0AA37VES2_9BACT</name>
<feature type="transmembrane region" description="Helical" evidence="2">
    <location>
        <begin position="396"/>
        <end position="429"/>
    </location>
</feature>
<keyword evidence="2" id="KW-0812">Transmembrane</keyword>
<evidence type="ECO:0000256" key="2">
    <source>
        <dbReference type="SAM" id="Phobius"/>
    </source>
</evidence>
<dbReference type="InterPro" id="IPR036259">
    <property type="entry name" value="MFS_trans_sf"/>
</dbReference>
<feature type="transmembrane region" description="Helical" evidence="2">
    <location>
        <begin position="26"/>
        <end position="44"/>
    </location>
</feature>
<feature type="transmembrane region" description="Helical" evidence="2">
    <location>
        <begin position="92"/>
        <end position="111"/>
    </location>
</feature>
<dbReference type="Proteomes" id="UP001161325">
    <property type="component" value="Unassembled WGS sequence"/>
</dbReference>
<feature type="transmembrane region" description="Helical" evidence="2">
    <location>
        <begin position="189"/>
        <end position="210"/>
    </location>
</feature>
<protein>
    <submittedName>
        <fullName evidence="3">MFS transporter</fullName>
    </submittedName>
</protein>
<evidence type="ECO:0000256" key="1">
    <source>
        <dbReference type="SAM" id="MobiDB-lite"/>
    </source>
</evidence>
<dbReference type="Gene3D" id="1.20.1250.20">
    <property type="entry name" value="MFS general substrate transporter like domains"/>
    <property type="match status" value="1"/>
</dbReference>
<feature type="transmembrane region" description="Helical" evidence="2">
    <location>
        <begin position="309"/>
        <end position="338"/>
    </location>
</feature>
<accession>A0AA37VES2</accession>
<comment type="caution">
    <text evidence="3">The sequence shown here is derived from an EMBL/GenBank/DDBJ whole genome shotgun (WGS) entry which is preliminary data.</text>
</comment>
<dbReference type="PANTHER" id="PTHR43596">
    <property type="entry name" value="ADP,ATP CARRIER PROTEIN"/>
    <property type="match status" value="1"/>
</dbReference>
<dbReference type="PANTHER" id="PTHR43596:SF1">
    <property type="entry name" value="ADP,ATP CARRIER PROTEIN"/>
    <property type="match status" value="1"/>
</dbReference>
<feature type="transmembrane region" description="Helical" evidence="2">
    <location>
        <begin position="244"/>
        <end position="264"/>
    </location>
</feature>
<dbReference type="SUPFAM" id="SSF103473">
    <property type="entry name" value="MFS general substrate transporter"/>
    <property type="match status" value="1"/>
</dbReference>
<dbReference type="RefSeq" id="WP_284350136.1">
    <property type="nucleotide sequence ID" value="NZ_BRXS01000003.1"/>
</dbReference>
<dbReference type="EMBL" id="BRXS01000003">
    <property type="protein sequence ID" value="GLC25679.1"/>
    <property type="molecule type" value="Genomic_DNA"/>
</dbReference>
<feature type="transmembrane region" description="Helical" evidence="2">
    <location>
        <begin position="158"/>
        <end position="183"/>
    </location>
</feature>
<evidence type="ECO:0000313" key="3">
    <source>
        <dbReference type="EMBL" id="GLC25679.1"/>
    </source>
</evidence>
<evidence type="ECO:0000313" key="4">
    <source>
        <dbReference type="Proteomes" id="UP001161325"/>
    </source>
</evidence>